<gene>
    <name evidence="3" type="ORF">IMSHALPRED_001762</name>
</gene>
<feature type="transmembrane region" description="Helical" evidence="1">
    <location>
        <begin position="12"/>
        <end position="32"/>
    </location>
</feature>
<evidence type="ECO:0000259" key="2">
    <source>
        <dbReference type="SMART" id="SM00672"/>
    </source>
</evidence>
<accession>A0A8H3PG64</accession>
<dbReference type="Pfam" id="PF05686">
    <property type="entry name" value="Glyco_transf_90"/>
    <property type="match status" value="1"/>
</dbReference>
<keyword evidence="1" id="KW-0472">Membrane</keyword>
<dbReference type="Proteomes" id="UP000664534">
    <property type="component" value="Unassembled WGS sequence"/>
</dbReference>
<feature type="domain" description="Glycosyl transferase CAP10" evidence="2">
    <location>
        <begin position="168"/>
        <end position="404"/>
    </location>
</feature>
<dbReference type="EMBL" id="CAJPDT010000127">
    <property type="protein sequence ID" value="CAF9940127.1"/>
    <property type="molecule type" value="Genomic_DNA"/>
</dbReference>
<dbReference type="SMART" id="SM00672">
    <property type="entry name" value="CAP10"/>
    <property type="match status" value="1"/>
</dbReference>
<dbReference type="InterPro" id="IPR006598">
    <property type="entry name" value="CAP10"/>
</dbReference>
<evidence type="ECO:0000256" key="1">
    <source>
        <dbReference type="SAM" id="Phobius"/>
    </source>
</evidence>
<evidence type="ECO:0000313" key="4">
    <source>
        <dbReference type="Proteomes" id="UP000664534"/>
    </source>
</evidence>
<dbReference type="PANTHER" id="PTHR12203:SF107">
    <property type="entry name" value="GLYCOSYL TRANSFERASE CAP10 DOMAIN-CONTAINING PROTEIN"/>
    <property type="match status" value="1"/>
</dbReference>
<dbReference type="PANTHER" id="PTHR12203">
    <property type="entry name" value="KDEL LYS-ASP-GLU-LEU CONTAINING - RELATED"/>
    <property type="match status" value="1"/>
</dbReference>
<keyword evidence="1" id="KW-1133">Transmembrane helix</keyword>
<name>A0A8H3PG64_9LECA</name>
<dbReference type="InterPro" id="IPR051091">
    <property type="entry name" value="O-Glucosyltr/Glycosyltrsf_90"/>
</dbReference>
<keyword evidence="1" id="KW-0812">Transmembrane</keyword>
<organism evidence="3 4">
    <name type="scientific">Imshaugia aleurites</name>
    <dbReference type="NCBI Taxonomy" id="172621"/>
    <lineage>
        <taxon>Eukaryota</taxon>
        <taxon>Fungi</taxon>
        <taxon>Dikarya</taxon>
        <taxon>Ascomycota</taxon>
        <taxon>Pezizomycotina</taxon>
        <taxon>Lecanoromycetes</taxon>
        <taxon>OSLEUM clade</taxon>
        <taxon>Lecanoromycetidae</taxon>
        <taxon>Lecanorales</taxon>
        <taxon>Lecanorineae</taxon>
        <taxon>Parmeliaceae</taxon>
        <taxon>Imshaugia</taxon>
    </lineage>
</organism>
<keyword evidence="4" id="KW-1185">Reference proteome</keyword>
<proteinExistence type="predicted"/>
<reference evidence="3" key="1">
    <citation type="submission" date="2021-03" db="EMBL/GenBank/DDBJ databases">
        <authorList>
            <person name="Tagirdzhanova G."/>
        </authorList>
    </citation>
    <scope>NUCLEOTIDE SEQUENCE</scope>
</reference>
<dbReference type="OrthoDB" id="202415at2759"/>
<dbReference type="AlphaFoldDB" id="A0A8H3PG64"/>
<protein>
    <recommendedName>
        <fullName evidence="2">Glycosyl transferase CAP10 domain-containing protein</fullName>
    </recommendedName>
</protein>
<evidence type="ECO:0000313" key="3">
    <source>
        <dbReference type="EMBL" id="CAF9940127.1"/>
    </source>
</evidence>
<sequence>MLAWATGKNRNVHLSLLAGLLIFLLSIFYLKWGTSENEAGVYKHKHSNNTFLSHFKSSFTGVNFGTWEFDVVRDGDNYGLSDSQCSAAFPKLYSDVDEMVSRRENNHISKTDFDSVEGDHVQKSIRAMIHNGELYIVSDDGLAALQSRGFATLHAINRALLTYPDRAQLPNCEFRVYVGDFAGQGDDTLWVYTKPVQSDTENLWLMPDFGMYDWPEAMIGSYTKSRRDMRAVEEEVPWEQKTRKLVWRGIIMPNYQSRQDFLRVAQNRSWADVAAESISEPDGHMISMADFCRWMFVADVKGNSWSGGSKYKHNCHSVFVSQRLAWREIYTGAMVDSGPGQNWVSVRDDWSNLDETLQDLIADPVKAKTIADNSVRTLRDRYLTPAAEACYWRRLIQGYASVSFEPDFYEKDNITWRGTPFSSVALMGTVRWKSDQDSLITVARVRHS</sequence>
<comment type="caution">
    <text evidence="3">The sequence shown here is derived from an EMBL/GenBank/DDBJ whole genome shotgun (WGS) entry which is preliminary data.</text>
</comment>